<dbReference type="InterPro" id="IPR015712">
    <property type="entry name" value="DNA-dir_RNA_pol_su2"/>
</dbReference>
<comment type="subcellular location">
    <subcellularLocation>
        <location evidence="2">Membrane</location>
        <topology evidence="2">Multi-pass membrane protein</topology>
    </subcellularLocation>
    <subcellularLocation>
        <location evidence="1">Nucleus</location>
    </subcellularLocation>
</comment>
<dbReference type="InterPro" id="IPR007647">
    <property type="entry name" value="RNA_pol_Rpb2_5"/>
</dbReference>
<dbReference type="Pfam" id="PF00562">
    <property type="entry name" value="RNA_pol_Rpb2_6"/>
    <property type="match status" value="1"/>
</dbReference>
<dbReference type="GO" id="GO:0022857">
    <property type="term" value="F:transmembrane transporter activity"/>
    <property type="evidence" value="ECO:0007669"/>
    <property type="project" value="InterPro"/>
</dbReference>
<dbReference type="Gene3D" id="2.40.50.150">
    <property type="match status" value="1"/>
</dbReference>
<keyword evidence="25" id="KW-1185">Reference proteome</keyword>
<dbReference type="FunFam" id="3.90.1800.10:FF:000002">
    <property type="entry name" value="DNA-directed RNA polymerase subunit beta"/>
    <property type="match status" value="1"/>
</dbReference>
<dbReference type="Gene3D" id="2.40.270.10">
    <property type="entry name" value="DNA-directed RNA polymerase, subunit 2, domain 6"/>
    <property type="match status" value="1"/>
</dbReference>
<feature type="transmembrane region" description="Helical" evidence="22">
    <location>
        <begin position="26"/>
        <end position="48"/>
    </location>
</feature>
<protein>
    <recommendedName>
        <fullName evidence="20">DNA-directed RNA polymerase subunit beta</fullName>
        <ecNumber evidence="20">2.7.7.6</ecNumber>
    </recommendedName>
</protein>
<dbReference type="GO" id="GO:0000428">
    <property type="term" value="C:DNA-directed RNA polymerase complex"/>
    <property type="evidence" value="ECO:0007669"/>
    <property type="project" value="UniProtKB-KW"/>
</dbReference>
<dbReference type="FunFam" id="2.40.270.10:FF:000006">
    <property type="entry name" value="DNA-directed RNA polymerase subunit beta"/>
    <property type="match status" value="1"/>
</dbReference>
<dbReference type="InterPro" id="IPR020846">
    <property type="entry name" value="MFS_dom"/>
</dbReference>
<evidence type="ECO:0000256" key="22">
    <source>
        <dbReference type="SAM" id="Phobius"/>
    </source>
</evidence>
<dbReference type="FunFam" id="3.90.1100.10:FF:000009">
    <property type="entry name" value="DNA-directed RNA polymerase subunit beta"/>
    <property type="match status" value="1"/>
</dbReference>
<dbReference type="PROSITE" id="PS00217">
    <property type="entry name" value="SUGAR_TRANSPORT_2"/>
    <property type="match status" value="1"/>
</dbReference>
<dbReference type="InterPro" id="IPR007641">
    <property type="entry name" value="RNA_pol_Rpb2_7"/>
</dbReference>
<dbReference type="SUPFAM" id="SSF103473">
    <property type="entry name" value="MFS general substrate transporter"/>
    <property type="match status" value="1"/>
</dbReference>
<keyword evidence="11" id="KW-0479">Metal-binding</keyword>
<feature type="transmembrane region" description="Helical" evidence="22">
    <location>
        <begin position="258"/>
        <end position="283"/>
    </location>
</feature>
<feature type="region of interest" description="Disordered" evidence="21">
    <location>
        <begin position="448"/>
        <end position="526"/>
    </location>
</feature>
<feature type="transmembrane region" description="Helical" evidence="22">
    <location>
        <begin position="325"/>
        <end position="345"/>
    </location>
</feature>
<dbReference type="PANTHER" id="PTHR20856">
    <property type="entry name" value="DNA-DIRECTED RNA POLYMERASE I SUBUNIT 2"/>
    <property type="match status" value="1"/>
</dbReference>
<dbReference type="VEuPathDB" id="FungiDB:ASPSYDRAFT_85930"/>
<keyword evidence="6" id="KW-0813">Transport</keyword>
<dbReference type="GO" id="GO:0005634">
    <property type="term" value="C:nucleus"/>
    <property type="evidence" value="ECO:0007669"/>
    <property type="project" value="UniProtKB-SubCell"/>
</dbReference>
<dbReference type="Pfam" id="PF00083">
    <property type="entry name" value="Sugar_tr"/>
    <property type="match status" value="1"/>
</dbReference>
<evidence type="ECO:0000256" key="1">
    <source>
        <dbReference type="ARBA" id="ARBA00004123"/>
    </source>
</evidence>
<evidence type="ECO:0000259" key="23">
    <source>
        <dbReference type="PROSITE" id="PS50850"/>
    </source>
</evidence>
<dbReference type="GO" id="GO:0016020">
    <property type="term" value="C:membrane"/>
    <property type="evidence" value="ECO:0007669"/>
    <property type="project" value="UniProtKB-SubCell"/>
</dbReference>
<dbReference type="FunFam" id="2.40.270.10:FF:000011">
    <property type="entry name" value="DNA-directed RNA polymerase subunit beta"/>
    <property type="match status" value="1"/>
</dbReference>
<feature type="domain" description="Major facilitator superfamily (MFS) profile" evidence="23">
    <location>
        <begin position="1"/>
        <end position="447"/>
    </location>
</feature>
<comment type="subunit">
    <text evidence="5">Component of the RNA polymerase III (Pol III) complex consisting of 17 subunits.</text>
</comment>
<dbReference type="GO" id="GO:0006386">
    <property type="term" value="P:termination of RNA polymerase III transcription"/>
    <property type="evidence" value="ECO:0007669"/>
    <property type="project" value="UniProtKB-ARBA"/>
</dbReference>
<evidence type="ECO:0000256" key="16">
    <source>
        <dbReference type="ARBA" id="ARBA00023163"/>
    </source>
</evidence>
<dbReference type="RefSeq" id="XP_040706041.1">
    <property type="nucleotide sequence ID" value="XM_040851580.1"/>
</dbReference>
<dbReference type="PROSITE" id="PS50850">
    <property type="entry name" value="MFS"/>
    <property type="match status" value="1"/>
</dbReference>
<dbReference type="InterPro" id="IPR007645">
    <property type="entry name" value="RNA_pol_Rpb2_3"/>
</dbReference>
<dbReference type="Pfam" id="PF04566">
    <property type="entry name" value="RNA_pol_Rpb2_4"/>
    <property type="match status" value="1"/>
</dbReference>
<dbReference type="InterPro" id="IPR036259">
    <property type="entry name" value="MFS_trans_sf"/>
</dbReference>
<evidence type="ECO:0000256" key="14">
    <source>
        <dbReference type="ARBA" id="ARBA00022989"/>
    </source>
</evidence>
<dbReference type="EC" id="2.7.7.6" evidence="20"/>
<dbReference type="GeneID" id="63767653"/>
<keyword evidence="17" id="KW-0539">Nucleus</keyword>
<dbReference type="InterPro" id="IPR003663">
    <property type="entry name" value="Sugar/inositol_transpt"/>
</dbReference>
<evidence type="ECO:0000256" key="13">
    <source>
        <dbReference type="ARBA" id="ARBA00022833"/>
    </source>
</evidence>
<feature type="transmembrane region" description="Helical" evidence="22">
    <location>
        <begin position="150"/>
        <end position="170"/>
    </location>
</feature>
<dbReference type="Pfam" id="PF04563">
    <property type="entry name" value="RNA_pol_Rpb2_1"/>
    <property type="match status" value="1"/>
</dbReference>
<dbReference type="PROSITE" id="PS00216">
    <property type="entry name" value="SUGAR_TRANSPORT_1"/>
    <property type="match status" value="1"/>
</dbReference>
<dbReference type="FunFam" id="3.90.1070.20:FF:000002">
    <property type="entry name" value="DNA-directed RNA polymerase subunit beta"/>
    <property type="match status" value="1"/>
</dbReference>
<dbReference type="GO" id="GO:0008270">
    <property type="term" value="F:zinc ion binding"/>
    <property type="evidence" value="ECO:0007669"/>
    <property type="project" value="UniProtKB-KW"/>
</dbReference>
<proteinExistence type="inferred from homology"/>
<evidence type="ECO:0000256" key="20">
    <source>
        <dbReference type="RuleBase" id="RU363031"/>
    </source>
</evidence>
<keyword evidence="13" id="KW-0862">Zinc</keyword>
<dbReference type="InterPro" id="IPR014724">
    <property type="entry name" value="RNA_pol_RPB2_OB-fold"/>
</dbReference>
<evidence type="ECO:0000256" key="19">
    <source>
        <dbReference type="ARBA" id="ARBA00053978"/>
    </source>
</evidence>
<dbReference type="Pfam" id="PF04565">
    <property type="entry name" value="RNA_pol_Rpb2_3"/>
    <property type="match status" value="1"/>
</dbReference>
<feature type="region of interest" description="Disordered" evidence="21">
    <location>
        <begin position="1560"/>
        <end position="1581"/>
    </location>
</feature>
<dbReference type="STRING" id="1036612.A0A1L9TS97"/>
<dbReference type="GO" id="GO:0032549">
    <property type="term" value="F:ribonucleoside binding"/>
    <property type="evidence" value="ECO:0007669"/>
    <property type="project" value="InterPro"/>
</dbReference>
<dbReference type="OrthoDB" id="10248617at2759"/>
<dbReference type="InterPro" id="IPR005828">
    <property type="entry name" value="MFS_sugar_transport-like"/>
</dbReference>
<feature type="transmembrane region" description="Helical" evidence="22">
    <location>
        <begin position="295"/>
        <end position="316"/>
    </location>
</feature>
<dbReference type="Gene3D" id="1.20.1250.20">
    <property type="entry name" value="MFS general substrate transporter like domains"/>
    <property type="match status" value="1"/>
</dbReference>
<dbReference type="Pfam" id="PF04560">
    <property type="entry name" value="RNA_pol_Rpb2_7"/>
    <property type="match status" value="1"/>
</dbReference>
<comment type="catalytic activity">
    <reaction evidence="18 20">
        <text>RNA(n) + a ribonucleoside 5'-triphosphate = RNA(n+1) + diphosphate</text>
        <dbReference type="Rhea" id="RHEA:21248"/>
        <dbReference type="Rhea" id="RHEA-COMP:14527"/>
        <dbReference type="Rhea" id="RHEA-COMP:17342"/>
        <dbReference type="ChEBI" id="CHEBI:33019"/>
        <dbReference type="ChEBI" id="CHEBI:61557"/>
        <dbReference type="ChEBI" id="CHEBI:140395"/>
        <dbReference type="EC" id="2.7.7.6"/>
    </reaction>
</comment>
<dbReference type="PROSITE" id="PS01166">
    <property type="entry name" value="RNA_POL_BETA"/>
    <property type="match status" value="1"/>
</dbReference>
<keyword evidence="8 20" id="KW-0808">Transferase</keyword>
<evidence type="ECO:0000256" key="2">
    <source>
        <dbReference type="ARBA" id="ARBA00004141"/>
    </source>
</evidence>
<keyword evidence="12" id="KW-0863">Zinc-finger</keyword>
<comment type="similarity">
    <text evidence="3 20">Belongs to the RNA polymerase beta chain family.</text>
</comment>
<organism evidence="24 25">
    <name type="scientific">Aspergillus sydowii CBS 593.65</name>
    <dbReference type="NCBI Taxonomy" id="1036612"/>
    <lineage>
        <taxon>Eukaryota</taxon>
        <taxon>Fungi</taxon>
        <taxon>Dikarya</taxon>
        <taxon>Ascomycota</taxon>
        <taxon>Pezizomycotina</taxon>
        <taxon>Eurotiomycetes</taxon>
        <taxon>Eurotiomycetidae</taxon>
        <taxon>Eurotiales</taxon>
        <taxon>Aspergillaceae</taxon>
        <taxon>Aspergillus</taxon>
        <taxon>Aspergillus subgen. Nidulantes</taxon>
    </lineage>
</organism>
<evidence type="ECO:0000256" key="6">
    <source>
        <dbReference type="ARBA" id="ARBA00022448"/>
    </source>
</evidence>
<keyword evidence="9 22" id="KW-0812">Transmembrane</keyword>
<dbReference type="InterPro" id="IPR007644">
    <property type="entry name" value="RNA_pol_bsu_protrusion"/>
</dbReference>
<evidence type="ECO:0000256" key="11">
    <source>
        <dbReference type="ARBA" id="ARBA00022723"/>
    </source>
</evidence>
<reference evidence="25" key="1">
    <citation type="journal article" date="2017" name="Genome Biol.">
        <title>Comparative genomics reveals high biological diversity and specific adaptations in the industrially and medically important fungal genus Aspergillus.</title>
        <authorList>
            <person name="de Vries R.P."/>
            <person name="Riley R."/>
            <person name="Wiebenga A."/>
            <person name="Aguilar-Osorio G."/>
            <person name="Amillis S."/>
            <person name="Uchima C.A."/>
            <person name="Anderluh G."/>
            <person name="Asadollahi M."/>
            <person name="Askin M."/>
            <person name="Barry K."/>
            <person name="Battaglia E."/>
            <person name="Bayram O."/>
            <person name="Benocci T."/>
            <person name="Braus-Stromeyer S.A."/>
            <person name="Caldana C."/>
            <person name="Canovas D."/>
            <person name="Cerqueira G.C."/>
            <person name="Chen F."/>
            <person name="Chen W."/>
            <person name="Choi C."/>
            <person name="Clum A."/>
            <person name="Dos Santos R.A."/>
            <person name="Damasio A.R."/>
            <person name="Diallinas G."/>
            <person name="Emri T."/>
            <person name="Fekete E."/>
            <person name="Flipphi M."/>
            <person name="Freyberg S."/>
            <person name="Gallo A."/>
            <person name="Gournas C."/>
            <person name="Habgood R."/>
            <person name="Hainaut M."/>
            <person name="Harispe M.L."/>
            <person name="Henrissat B."/>
            <person name="Hilden K.S."/>
            <person name="Hope R."/>
            <person name="Hossain A."/>
            <person name="Karabika E."/>
            <person name="Karaffa L."/>
            <person name="Karanyi Z."/>
            <person name="Krasevec N."/>
            <person name="Kuo A."/>
            <person name="Kusch H."/>
            <person name="LaButti K."/>
            <person name="Lagendijk E.L."/>
            <person name="Lapidus A."/>
            <person name="Levasseur A."/>
            <person name="Lindquist E."/>
            <person name="Lipzen A."/>
            <person name="Logrieco A.F."/>
            <person name="MacCabe A."/>
            <person name="Maekelae M.R."/>
            <person name="Malavazi I."/>
            <person name="Melin P."/>
            <person name="Meyer V."/>
            <person name="Mielnichuk N."/>
            <person name="Miskei M."/>
            <person name="Molnar A.P."/>
            <person name="Mule G."/>
            <person name="Ngan C.Y."/>
            <person name="Orejas M."/>
            <person name="Orosz E."/>
            <person name="Ouedraogo J.P."/>
            <person name="Overkamp K.M."/>
            <person name="Park H.-S."/>
            <person name="Perrone G."/>
            <person name="Piumi F."/>
            <person name="Punt P.J."/>
            <person name="Ram A.F."/>
            <person name="Ramon A."/>
            <person name="Rauscher S."/>
            <person name="Record E."/>
            <person name="Riano-Pachon D.M."/>
            <person name="Robert V."/>
            <person name="Roehrig J."/>
            <person name="Ruller R."/>
            <person name="Salamov A."/>
            <person name="Salih N.S."/>
            <person name="Samson R.A."/>
            <person name="Sandor E."/>
            <person name="Sanguinetti M."/>
            <person name="Schuetze T."/>
            <person name="Sepcic K."/>
            <person name="Shelest E."/>
            <person name="Sherlock G."/>
            <person name="Sophianopoulou V."/>
            <person name="Squina F.M."/>
            <person name="Sun H."/>
            <person name="Susca A."/>
            <person name="Todd R.B."/>
            <person name="Tsang A."/>
            <person name="Unkles S.E."/>
            <person name="van de Wiele N."/>
            <person name="van Rossen-Uffink D."/>
            <person name="Oliveira J.V."/>
            <person name="Vesth T.C."/>
            <person name="Visser J."/>
            <person name="Yu J.-H."/>
            <person name="Zhou M."/>
            <person name="Andersen M.R."/>
            <person name="Archer D.B."/>
            <person name="Baker S.E."/>
            <person name="Benoit I."/>
            <person name="Brakhage A.A."/>
            <person name="Braus G.H."/>
            <person name="Fischer R."/>
            <person name="Frisvad J.C."/>
            <person name="Goldman G.H."/>
            <person name="Houbraken J."/>
            <person name="Oakley B."/>
            <person name="Pocsi I."/>
            <person name="Scazzocchio C."/>
            <person name="Seiboth B."/>
            <person name="vanKuyk P.A."/>
            <person name="Wortman J."/>
            <person name="Dyer P.S."/>
            <person name="Grigoriev I.V."/>
        </authorList>
    </citation>
    <scope>NUCLEOTIDE SEQUENCE [LARGE SCALE GENOMIC DNA]</scope>
    <source>
        <strain evidence="25">CBS 593.65</strain>
    </source>
</reference>
<feature type="transmembrane region" description="Helical" evidence="22">
    <location>
        <begin position="120"/>
        <end position="138"/>
    </location>
</feature>
<dbReference type="InterPro" id="IPR007646">
    <property type="entry name" value="RNA_pol_Rpb2_4"/>
</dbReference>
<dbReference type="InterPro" id="IPR005829">
    <property type="entry name" value="Sugar_transporter_CS"/>
</dbReference>
<keyword evidence="14 22" id="KW-1133">Transmembrane helix</keyword>
<dbReference type="NCBIfam" id="TIGR00879">
    <property type="entry name" value="SP"/>
    <property type="match status" value="1"/>
</dbReference>
<evidence type="ECO:0000256" key="10">
    <source>
        <dbReference type="ARBA" id="ARBA00022695"/>
    </source>
</evidence>
<name>A0A1L9TS97_9EURO</name>
<dbReference type="Proteomes" id="UP000184356">
    <property type="component" value="Unassembled WGS sequence"/>
</dbReference>
<dbReference type="CDD" id="cd00653">
    <property type="entry name" value="RNA_pol_B_RPB2"/>
    <property type="match status" value="1"/>
</dbReference>
<feature type="transmembrane region" description="Helical" evidence="22">
    <location>
        <begin position="357"/>
        <end position="382"/>
    </location>
</feature>
<dbReference type="Gene3D" id="3.90.1070.20">
    <property type="match status" value="1"/>
</dbReference>
<dbReference type="SUPFAM" id="SSF64484">
    <property type="entry name" value="beta and beta-prime subunits of DNA dependent RNA-polymerase"/>
    <property type="match status" value="1"/>
</dbReference>
<keyword evidence="16 20" id="KW-0804">Transcription</keyword>
<dbReference type="Gene3D" id="3.90.1100.10">
    <property type="match status" value="1"/>
</dbReference>
<dbReference type="InterPro" id="IPR037033">
    <property type="entry name" value="DNA-dir_RNAP_su2_hyb_sf"/>
</dbReference>
<dbReference type="InterPro" id="IPR037034">
    <property type="entry name" value="RNA_pol_Rpb2_2_sf"/>
</dbReference>
<feature type="transmembrane region" description="Helical" evidence="22">
    <location>
        <begin position="422"/>
        <end position="443"/>
    </location>
</feature>
<comment type="function">
    <text evidence="19">DNA-dependent RNA polymerase catalyzes the transcription of DNA into RNA using the four ribonucleoside triphosphates as substrates. Second largest core component of RNA polymerase III which synthesizes small RNAs, such as 5S rRNA and tRNAs. Proposed to contribute to the polymerase catalytic activity and forms the polymerase active center together with the largest subunit. Pol III is composed of mobile elements and RPC2 is part of the core element with the central large cleft and probably a clamp element that moves to open and close the cleft.</text>
</comment>
<dbReference type="FunFam" id="3.90.1110.10:FF:000006">
    <property type="entry name" value="DNA-directed RNA polymerase subunit beta"/>
    <property type="match status" value="1"/>
</dbReference>
<evidence type="ECO:0000256" key="5">
    <source>
        <dbReference type="ARBA" id="ARBA00011206"/>
    </source>
</evidence>
<evidence type="ECO:0000256" key="17">
    <source>
        <dbReference type="ARBA" id="ARBA00023242"/>
    </source>
</evidence>
<evidence type="ECO:0000256" key="12">
    <source>
        <dbReference type="ARBA" id="ARBA00022771"/>
    </source>
</evidence>
<evidence type="ECO:0000256" key="7">
    <source>
        <dbReference type="ARBA" id="ARBA00022478"/>
    </source>
</evidence>
<comment type="similarity">
    <text evidence="4">Belongs to the major facilitator superfamily. Sugar transporter (TC 2.A.1.1) family.</text>
</comment>
<evidence type="ECO:0000256" key="9">
    <source>
        <dbReference type="ARBA" id="ARBA00022692"/>
    </source>
</evidence>
<evidence type="ECO:0000256" key="3">
    <source>
        <dbReference type="ARBA" id="ARBA00006835"/>
    </source>
</evidence>
<feature type="transmembrane region" description="Helical" evidence="22">
    <location>
        <begin position="60"/>
        <end position="83"/>
    </location>
</feature>
<evidence type="ECO:0000313" key="24">
    <source>
        <dbReference type="EMBL" id="OJJ62235.1"/>
    </source>
</evidence>
<accession>A0A1L9TS97</accession>
<dbReference type="InterPro" id="IPR007120">
    <property type="entry name" value="DNA-dir_RNAP_su2_dom"/>
</dbReference>
<gene>
    <name evidence="24" type="ORF">ASPSYDRAFT_85930</name>
</gene>
<dbReference type="InterPro" id="IPR007121">
    <property type="entry name" value="RNA_pol_bsu_CS"/>
</dbReference>
<dbReference type="GO" id="GO:0003899">
    <property type="term" value="F:DNA-directed RNA polymerase activity"/>
    <property type="evidence" value="ECO:0007669"/>
    <property type="project" value="UniProtKB-EC"/>
</dbReference>
<keyword evidence="10 20" id="KW-0548">Nucleotidyltransferase</keyword>
<evidence type="ECO:0000256" key="21">
    <source>
        <dbReference type="SAM" id="MobiDB-lite"/>
    </source>
</evidence>
<evidence type="ECO:0000256" key="8">
    <source>
        <dbReference type="ARBA" id="ARBA00022679"/>
    </source>
</evidence>
<dbReference type="Gene3D" id="3.90.1110.10">
    <property type="entry name" value="RNA polymerase Rpb2, domain 2"/>
    <property type="match status" value="1"/>
</dbReference>
<evidence type="ECO:0000256" key="4">
    <source>
        <dbReference type="ARBA" id="ARBA00010992"/>
    </source>
</evidence>
<dbReference type="Pfam" id="PF04567">
    <property type="entry name" value="RNA_pol_Rpb2_5"/>
    <property type="match status" value="1"/>
</dbReference>
<evidence type="ECO:0000313" key="25">
    <source>
        <dbReference type="Proteomes" id="UP000184356"/>
    </source>
</evidence>
<dbReference type="InterPro" id="IPR007642">
    <property type="entry name" value="RNA_pol_Rpb2_2"/>
</dbReference>
<feature type="compositionally biased region" description="Basic and acidic residues" evidence="21">
    <location>
        <begin position="487"/>
        <end position="496"/>
    </location>
</feature>
<dbReference type="GO" id="GO:0003677">
    <property type="term" value="F:DNA binding"/>
    <property type="evidence" value="ECO:0007669"/>
    <property type="project" value="InterPro"/>
</dbReference>
<dbReference type="Pfam" id="PF04561">
    <property type="entry name" value="RNA_pol_Rpb2_2"/>
    <property type="match status" value="1"/>
</dbReference>
<keyword evidence="7 20" id="KW-0240">DNA-directed RNA polymerase</keyword>
<sequence length="1675" mass="185603">MDTGIIGPVTVMDGFVEKFGNQSATIHGLLVSSILIPAAISSFFAGYLADKFGRPKGISIGTLIFGLGAALEAGAVHISMFVVGRCIEGIGEGLYLGTLVVYICEISPPNVRGTLTTGPQLLITLGLVVGFFTCYGTARIQSSMSWRTPFLILACLSASFSMVALTWLVPSPRWLTIHGRKAEANAVWDLLGVSHAEREKSEIEQDRGSIIQGLASQEVAVTNVPSMDTSVTAVQDGDRPMKHKLFDIFSKDVRSRTALAVFLMAMQQLSGIDGVLYYAPLLFEQAGLASADASFFASGVSALVIFAVTIPALIWADKWGRRHSVIYGGVGISITMFLMGALYAGKAVHSTTGAGRWVVIVSIYIFAVIFSLSWAVGIKIYAAEIQPQRTRASATSLAHGSNWATNFLVALTTPILLSKSSFGAYFLFGGCSLITAAVCALYMPETKGMPPRKRATAPVSARAAQPAEAGASSKTTSETARRKRAAQTKEAKEASNSEHPTQSGEDHAADTEQTEQVPEPQYPYRHRDPFDALLEPFYANKSLTDPINTAKDKWNLLPAFLKVKGLVKQHIDSYNYLVEVQLKKIVESSNTIRSDVDHNFYIKFTDIYLGFPRRADEPQDVRTEFDESTVTPQECRLRDTTYAAPIQVDFEYIRGRQRVRRKGVAIGRMPVMLRSSKCVLANKSPAQMSVLNECPLDPGGYFIVNGTEKVILVQEQLSKNRIIVETDPKKEIVQASVTSSSNERKSKSYIILKKDRLYVKHNVLSEDIPIVILLKAMGIHTDKEMMLLVAGVDKVYQEDFAINFEEAIKVGVFTQQQALEWIGSRIKINRKQMSYRRTHVQEAVEAIASVIISHIEVKDMNFRPKAIYVANMARRVLMAKNDAALVDDRDYLGNKRLELAGQLLALLFEDLFKKFCFDIKMNIDKVLNKRNRAEAFDAWSVIGMHSNHITQGMNRAISTGNWSLKRFRMERAGVTHVLSRLSYIAALGMMTRISSQFEKTRKVSGPRALQPSQFGMICLADTPEGEACGLVKNLALMTHITTNDEEGPIRNLIFMLGAEDIQTVGGKEIYAPGSYTISINGTPMALTRRPKHFLNAFRRLRRMGRISEFVSIYINHHQRAVHVATDDGRICRPLIIVENGKSCVKKHHLRKLRDGTMQFDDFLAQGLVEYVDVNEENDSLIAIYEKDISDTTTHMEIEPFTILGAVAGLIPYPHHNQSPRNTYQCAMGKQAIGAIASNQFLRIDSILYLMVYPQKPMVKSRTIELTKYDQLPAGQNATVAVMSYSGYDIEDALVLNKGSVDRGFGRCQVFRKYVTNMKSYSNGTKDILNPPTYENDAPIRKHALLENDGLAAVGEQVNSGEVYINKSTPDQSLVSGFPASDSGRPISYNPTPMTYKLPDPSYVDKVMVSCTENENQIIKVLTRQTRRPEVGDKFSSRHGQKGVTGIIADQADMPFTDQGINPDIIMNPHGFPSRMTVGKMLELVAGKAGVLSGQHGYGTCFGGSPVEEMSQILIDKGFSYGGKDYLTSGITGEALPFYVFTGPIYYQKLKHMVQDKMHSRARGPRATLTRQPTEGRSRDGGLRLGEMERDCLIAYGTSQLLLERLMISSDRHEVDVCEQCGFMGYLNWCQRCKSSRSVVKMVIPYAAKLLIQELMSMNVTARLKLDDEFPETKGR</sequence>
<keyword evidence="15 22" id="KW-0472">Membrane</keyword>
<dbReference type="FunFam" id="3.90.1100.10:FF:000020">
    <property type="entry name" value="DNA-directed RNA polymerase subunit beta"/>
    <property type="match status" value="1"/>
</dbReference>
<evidence type="ECO:0000256" key="18">
    <source>
        <dbReference type="ARBA" id="ARBA00048552"/>
    </source>
</evidence>
<dbReference type="Gene3D" id="3.90.1800.10">
    <property type="entry name" value="RNA polymerase alpha subunit dimerisation domain"/>
    <property type="match status" value="1"/>
</dbReference>
<dbReference type="PRINTS" id="PR00171">
    <property type="entry name" value="SUGRTRNSPORT"/>
</dbReference>
<dbReference type="EMBL" id="KV878583">
    <property type="protein sequence ID" value="OJJ62235.1"/>
    <property type="molecule type" value="Genomic_DNA"/>
</dbReference>
<evidence type="ECO:0000256" key="15">
    <source>
        <dbReference type="ARBA" id="ARBA00023136"/>
    </source>
</evidence>
<dbReference type="FunFam" id="1.20.1250.20:FF:000134">
    <property type="entry name" value="MFS sugar transporter protein"/>
    <property type="match status" value="1"/>
</dbReference>